<dbReference type="SUPFAM" id="SSF46689">
    <property type="entry name" value="Homeodomain-like"/>
    <property type="match status" value="1"/>
</dbReference>
<organism evidence="4 5">
    <name type="scientific">Paractinoplanes bogorensis</name>
    <dbReference type="NCBI Taxonomy" id="1610840"/>
    <lineage>
        <taxon>Bacteria</taxon>
        <taxon>Bacillati</taxon>
        <taxon>Actinomycetota</taxon>
        <taxon>Actinomycetes</taxon>
        <taxon>Micromonosporales</taxon>
        <taxon>Micromonosporaceae</taxon>
        <taxon>Paractinoplanes</taxon>
    </lineage>
</organism>
<evidence type="ECO:0000313" key="4">
    <source>
        <dbReference type="EMBL" id="MBU2664856.1"/>
    </source>
</evidence>
<protein>
    <submittedName>
        <fullName evidence="4">TetR/AcrR family transcriptional regulator</fullName>
    </submittedName>
</protein>
<feature type="DNA-binding region" description="H-T-H motif" evidence="2">
    <location>
        <begin position="41"/>
        <end position="60"/>
    </location>
</feature>
<dbReference type="PROSITE" id="PS50977">
    <property type="entry name" value="HTH_TETR_2"/>
    <property type="match status" value="1"/>
</dbReference>
<evidence type="ECO:0000256" key="1">
    <source>
        <dbReference type="ARBA" id="ARBA00023125"/>
    </source>
</evidence>
<dbReference type="PANTHER" id="PTHR30055:SF148">
    <property type="entry name" value="TETR-FAMILY TRANSCRIPTIONAL REGULATOR"/>
    <property type="match status" value="1"/>
</dbReference>
<evidence type="ECO:0000256" key="2">
    <source>
        <dbReference type="PROSITE-ProRule" id="PRU00335"/>
    </source>
</evidence>
<dbReference type="PROSITE" id="PS01081">
    <property type="entry name" value="HTH_TETR_1"/>
    <property type="match status" value="1"/>
</dbReference>
<dbReference type="InterPro" id="IPR050109">
    <property type="entry name" value="HTH-type_TetR-like_transc_reg"/>
</dbReference>
<dbReference type="Gene3D" id="1.10.357.10">
    <property type="entry name" value="Tetracycline Repressor, domain 2"/>
    <property type="match status" value="1"/>
</dbReference>
<dbReference type="InterPro" id="IPR001647">
    <property type="entry name" value="HTH_TetR"/>
</dbReference>
<dbReference type="Pfam" id="PF00440">
    <property type="entry name" value="TetR_N"/>
    <property type="match status" value="1"/>
</dbReference>
<dbReference type="PANTHER" id="PTHR30055">
    <property type="entry name" value="HTH-TYPE TRANSCRIPTIONAL REGULATOR RUTR"/>
    <property type="match status" value="1"/>
</dbReference>
<dbReference type="EMBL" id="JAHKKG010000004">
    <property type="protein sequence ID" value="MBU2664856.1"/>
    <property type="molecule type" value="Genomic_DNA"/>
</dbReference>
<reference evidence="4 5" key="1">
    <citation type="submission" date="2021-06" db="EMBL/GenBank/DDBJ databases">
        <title>Actinoplanes lichenicola sp. nov., and Actinoplanes ovalisporus sp. nov., isolated from lichen in Thailand.</title>
        <authorList>
            <person name="Saeng-In P."/>
            <person name="Kanchanasin P."/>
            <person name="Yuki M."/>
            <person name="Kudo T."/>
            <person name="Ohkuma M."/>
            <person name="Phongsopitanun W."/>
            <person name="Tanasupawat S."/>
        </authorList>
    </citation>
    <scope>NUCLEOTIDE SEQUENCE [LARGE SCALE GENOMIC DNA]</scope>
    <source>
        <strain evidence="4 5">NBRC 110975</strain>
    </source>
</reference>
<keyword evidence="5" id="KW-1185">Reference proteome</keyword>
<evidence type="ECO:0000259" key="3">
    <source>
        <dbReference type="PROSITE" id="PS50977"/>
    </source>
</evidence>
<gene>
    <name evidence="4" type="ORF">KOI35_15240</name>
</gene>
<evidence type="ECO:0000313" key="5">
    <source>
        <dbReference type="Proteomes" id="UP001519654"/>
    </source>
</evidence>
<keyword evidence="1 2" id="KW-0238">DNA-binding</keyword>
<name>A0ABS5YN14_9ACTN</name>
<dbReference type="InterPro" id="IPR009057">
    <property type="entry name" value="Homeodomain-like_sf"/>
</dbReference>
<dbReference type="InterPro" id="IPR023772">
    <property type="entry name" value="DNA-bd_HTH_TetR-type_CS"/>
</dbReference>
<dbReference type="RefSeq" id="WP_215787842.1">
    <property type="nucleotide sequence ID" value="NZ_JAHKKG010000004.1"/>
</dbReference>
<feature type="domain" description="HTH tetR-type" evidence="3">
    <location>
        <begin position="18"/>
        <end position="78"/>
    </location>
</feature>
<accession>A0ABS5YN14</accession>
<dbReference type="Proteomes" id="UP001519654">
    <property type="component" value="Unassembled WGS sequence"/>
</dbReference>
<comment type="caution">
    <text evidence="4">The sequence shown here is derived from an EMBL/GenBank/DDBJ whole genome shotgun (WGS) entry which is preliminary data.</text>
</comment>
<proteinExistence type="predicted"/>
<sequence length="178" mass="18615">MTQAARRTLGLQHGPRSAQVIENVRAATLTELARAGFAGLTIDGVAKAAGVNRTTIYRRWPSKAALLAAVVEPLLADYDNDPATGSLRGDVLALMTMIRDNAARPEGRALVDAVKAGGTGELGDLVATVTERALASFRRAGASPLVAHLAFSGVVMWDQTHDGPPADEDCAAMLDTLL</sequence>